<dbReference type="GO" id="GO:0003677">
    <property type="term" value="F:DNA binding"/>
    <property type="evidence" value="ECO:0007669"/>
    <property type="project" value="InterPro"/>
</dbReference>
<reference evidence="2 3" key="1">
    <citation type="submission" date="2018-03" db="EMBL/GenBank/DDBJ databases">
        <title>Whole genome sequencing of Histamine producing bacteria.</title>
        <authorList>
            <person name="Butler K."/>
        </authorList>
    </citation>
    <scope>NUCLEOTIDE SEQUENCE [LARGE SCALE GENOMIC DNA]</scope>
    <source>
        <strain evidence="2 3">Res.4.1</strain>
    </source>
</reference>
<evidence type="ECO:0000256" key="1">
    <source>
        <dbReference type="ARBA" id="ARBA00023172"/>
    </source>
</evidence>
<keyword evidence="1" id="KW-0233">DNA recombination</keyword>
<dbReference type="SUPFAM" id="SSF56349">
    <property type="entry name" value="DNA breaking-rejoining enzymes"/>
    <property type="match status" value="1"/>
</dbReference>
<evidence type="ECO:0008006" key="4">
    <source>
        <dbReference type="Google" id="ProtNLM"/>
    </source>
</evidence>
<comment type="caution">
    <text evidence="2">The sequence shown here is derived from an EMBL/GenBank/DDBJ whole genome shotgun (WGS) entry which is preliminary data.</text>
</comment>
<evidence type="ECO:0000313" key="3">
    <source>
        <dbReference type="Proteomes" id="UP000240530"/>
    </source>
</evidence>
<dbReference type="RefSeq" id="WP_107184026.1">
    <property type="nucleotide sequence ID" value="NZ_CP131598.1"/>
</dbReference>
<evidence type="ECO:0000313" key="2">
    <source>
        <dbReference type="EMBL" id="PSV13472.1"/>
    </source>
</evidence>
<dbReference type="InterPro" id="IPR011010">
    <property type="entry name" value="DNA_brk_join_enz"/>
</dbReference>
<dbReference type="InterPro" id="IPR013762">
    <property type="entry name" value="Integrase-like_cat_sf"/>
</dbReference>
<sequence length="1047" mass="120954">MTKKEIFTAQLLNVYKNYAEKNIGEYLVLCELSLPSKDEQSKHIINVYHFSLILFEVDDGYVEYESIKKVINKFSTSFELHNLQLKLLNLLLSVIEKVTGLKAGPLPASYQLKQEQPILSPDMLLNSNLYRGMYKLLENNAVCKRYIANPSEYCGFLVMWLVLKEGIRNLSDVIALIDNENAVYTIDKHWFFESKEKRFWLSTKAELLLSAYYQKQGHKIRSKALKEVNRFAYKHGLISKLEKIRFSALTEALKNEHTLLCGPIEWGMSAYSLKSTHIKKETLYRLVTGIPVEIKNTNDEHLVTTVRQNRAWFSAYDVDNSLRKCPKSNIEEVTVKEQLALINKFTIKMKKSGISGRKESTTALRNELRLFLEDSERSKSSPWCWLILGWMYQLLDKGGKVKSSLKLNTIRSYIDYVALPFITEFSGCDPSLLSALDWAEKINIAAEKIRAPTKKAYLIYFSEYLIESGITKGLCLSDIDIPTAGILVNANIITPSEADKIIREFEKQGGMVGEIAQIIFNLGFYAGLRRGEIKGLQFKDFHSNNDLSYFNLHIRPNKYRELKSSDSSRNLPLDVLLPEATKVQLRDYLETHKTKFKHYDSLIFDDSALVDKAFDVVTMVMQMVIGDQTVRFHHCRHSFCNWSWIRIHSYDQDTTNSFSFLKHAYFSEASCLALKRRLSLTDYSRKKMWALSTLLGHASPTTTISSYLHIAEWIRRTRFASHCASESELRAFWGERIKTDEWGRVKCDGRIRQRVHEIMPPALEFVHHEISISPPVKDSLHDDKKALSDIDISLVWRVIRRLGEGIKIEEVSEGLNVRQSAVEKILAMDKECSTLAYQQSKYSLQPLLNYQKLNRGNIDTLQKLIIRFEKVKETDEFKKLDLAYIPMIVSAFVGAKDGLIRTYHPKAALTLIRLFKLLKIPSDNIKIKWYLPFEQNMHSEKLLSYLAHFNFWQESITKHCGYRGLNVEVIAPHILRGQIPPFVDAITWSDDGKYLAYKAPGYISIHVRQTRFQNQRCNAQGEIIITPQRTKALISFIRLLCIKYWIT</sequence>
<dbReference type="Gene3D" id="1.10.443.10">
    <property type="entry name" value="Intergrase catalytic core"/>
    <property type="match status" value="1"/>
</dbReference>
<name>A0A2T3KZD0_PHOLD</name>
<gene>
    <name evidence="2" type="ORF">C0W93_00575</name>
</gene>
<dbReference type="Proteomes" id="UP000240530">
    <property type="component" value="Unassembled WGS sequence"/>
</dbReference>
<organism evidence="2 3">
    <name type="scientific">Photobacterium leiognathi subsp. mandapamensis</name>
    <name type="common">Photobacterium mandapamensis</name>
    <dbReference type="NCBI Taxonomy" id="48408"/>
    <lineage>
        <taxon>Bacteria</taxon>
        <taxon>Pseudomonadati</taxon>
        <taxon>Pseudomonadota</taxon>
        <taxon>Gammaproteobacteria</taxon>
        <taxon>Vibrionales</taxon>
        <taxon>Vibrionaceae</taxon>
        <taxon>Photobacterium</taxon>
    </lineage>
</organism>
<accession>A0A2T3KZD0</accession>
<proteinExistence type="predicted"/>
<dbReference type="GO" id="GO:0006310">
    <property type="term" value="P:DNA recombination"/>
    <property type="evidence" value="ECO:0007669"/>
    <property type="project" value="UniProtKB-KW"/>
</dbReference>
<protein>
    <recommendedName>
        <fullName evidence="4">Tyr recombinase domain-containing protein</fullName>
    </recommendedName>
</protein>
<dbReference type="AlphaFoldDB" id="A0A2T3KZD0"/>
<dbReference type="EMBL" id="PYNS01000001">
    <property type="protein sequence ID" value="PSV13472.1"/>
    <property type="molecule type" value="Genomic_DNA"/>
</dbReference>
<dbReference type="GO" id="GO:0015074">
    <property type="term" value="P:DNA integration"/>
    <property type="evidence" value="ECO:0007669"/>
    <property type="project" value="InterPro"/>
</dbReference>